<dbReference type="SUPFAM" id="SSF49785">
    <property type="entry name" value="Galactose-binding domain-like"/>
    <property type="match status" value="1"/>
</dbReference>
<sequence length="62" mass="6807">MDRPLAITGAPVIRLMLTSETPVAQIAVRLNDVHPDGKVSRITYGVLNLTHRNGSENRPQCL</sequence>
<evidence type="ECO:0000313" key="3">
    <source>
        <dbReference type="Proteomes" id="UP000261704"/>
    </source>
</evidence>
<evidence type="ECO:0000313" key="2">
    <source>
        <dbReference type="EMBL" id="AXX96787.1"/>
    </source>
</evidence>
<dbReference type="GO" id="GO:0008239">
    <property type="term" value="F:dipeptidyl-peptidase activity"/>
    <property type="evidence" value="ECO:0007669"/>
    <property type="project" value="InterPro"/>
</dbReference>
<dbReference type="KEGG" id="pamo:BAR1_01865"/>
<dbReference type="AlphaFoldDB" id="A0A347UD59"/>
<organism evidence="2 3">
    <name type="scientific">Profundibacter amoris</name>
    <dbReference type="NCBI Taxonomy" id="2171755"/>
    <lineage>
        <taxon>Bacteria</taxon>
        <taxon>Pseudomonadati</taxon>
        <taxon>Pseudomonadota</taxon>
        <taxon>Alphaproteobacteria</taxon>
        <taxon>Rhodobacterales</taxon>
        <taxon>Paracoccaceae</taxon>
        <taxon>Profundibacter</taxon>
    </lineage>
</organism>
<name>A0A347UD59_9RHOB</name>
<dbReference type="Pfam" id="PF08530">
    <property type="entry name" value="PepX_C"/>
    <property type="match status" value="1"/>
</dbReference>
<keyword evidence="3" id="KW-1185">Reference proteome</keyword>
<proteinExistence type="predicted"/>
<protein>
    <recommendedName>
        <fullName evidence="1">Xaa-Pro dipeptidyl-peptidase C-terminal domain-containing protein</fullName>
    </recommendedName>
</protein>
<gene>
    <name evidence="2" type="ORF">BAR1_01865</name>
</gene>
<accession>A0A347UD59</accession>
<evidence type="ECO:0000259" key="1">
    <source>
        <dbReference type="Pfam" id="PF08530"/>
    </source>
</evidence>
<reference evidence="2 3" key="1">
    <citation type="submission" date="2018-09" db="EMBL/GenBank/DDBJ databases">
        <title>Profundibacter amoris BAR1 gen. nov., sp. nov., a new member of the Roseobacter clade isolated at Lokis Castle Vent Field on the Arctic Mid-Oceanic Ridge.</title>
        <authorList>
            <person name="Le Moine Bauer S."/>
            <person name="Sjoeberg A.G."/>
            <person name="L'Haridon S."/>
            <person name="Stokke R."/>
            <person name="Roalkvam I."/>
            <person name="Steen I.H."/>
            <person name="Dahle H."/>
        </authorList>
    </citation>
    <scope>NUCLEOTIDE SEQUENCE [LARGE SCALE GENOMIC DNA]</scope>
    <source>
        <strain evidence="2 3">BAR1</strain>
    </source>
</reference>
<dbReference type="InterPro" id="IPR013736">
    <property type="entry name" value="Xaa-Pro_dipept_C"/>
</dbReference>
<dbReference type="Gene3D" id="2.60.120.260">
    <property type="entry name" value="Galactose-binding domain-like"/>
    <property type="match status" value="1"/>
</dbReference>
<dbReference type="Proteomes" id="UP000261704">
    <property type="component" value="Chromosome"/>
</dbReference>
<feature type="domain" description="Xaa-Pro dipeptidyl-peptidase C-terminal" evidence="1">
    <location>
        <begin position="4"/>
        <end position="57"/>
    </location>
</feature>
<dbReference type="EMBL" id="CP032125">
    <property type="protein sequence ID" value="AXX96787.1"/>
    <property type="molecule type" value="Genomic_DNA"/>
</dbReference>
<dbReference type="OrthoDB" id="9806163at2"/>
<dbReference type="InterPro" id="IPR008979">
    <property type="entry name" value="Galactose-bd-like_sf"/>
</dbReference>